<dbReference type="InterPro" id="IPR044824">
    <property type="entry name" value="MAIN-like"/>
</dbReference>
<organism evidence="2 3">
    <name type="scientific">Arachis hypogaea</name>
    <name type="common">Peanut</name>
    <dbReference type="NCBI Taxonomy" id="3818"/>
    <lineage>
        <taxon>Eukaryota</taxon>
        <taxon>Viridiplantae</taxon>
        <taxon>Streptophyta</taxon>
        <taxon>Embryophyta</taxon>
        <taxon>Tracheophyta</taxon>
        <taxon>Spermatophyta</taxon>
        <taxon>Magnoliopsida</taxon>
        <taxon>eudicotyledons</taxon>
        <taxon>Gunneridae</taxon>
        <taxon>Pentapetalae</taxon>
        <taxon>rosids</taxon>
        <taxon>fabids</taxon>
        <taxon>Fabales</taxon>
        <taxon>Fabaceae</taxon>
        <taxon>Papilionoideae</taxon>
        <taxon>50 kb inversion clade</taxon>
        <taxon>dalbergioids sensu lato</taxon>
        <taxon>Dalbergieae</taxon>
        <taxon>Pterocarpus clade</taxon>
        <taxon>Arachis</taxon>
    </lineage>
</organism>
<dbReference type="EMBL" id="SDMP01000007">
    <property type="protein sequence ID" value="RYR49257.1"/>
    <property type="molecule type" value="Genomic_DNA"/>
</dbReference>
<sequence>MMLLSTQLFGDKSGTRLHIRWLPYVARLEDMGQYSWGSTALSWLYRCMCRVANRNVVKLACPLQLLQYFWPDGFDIFHWPLASRWSGYQPMLTDKGPRVAHWRLKIDLLQPGDVVHPEILEPRHIVLRRAAIALVYFAIIKWHQVDRFGGVQHRPHATLDIDFFMSKDGRGGDRWFFHRLQGWHIHWFQIHDLHMSTWSGGISMVGDSCRLSSS</sequence>
<name>A0A445CE88_ARAHY</name>
<dbReference type="InterPro" id="IPR019557">
    <property type="entry name" value="AminoTfrase-like_pln_mobile"/>
</dbReference>
<dbReference type="PANTHER" id="PTHR46033:SF8">
    <property type="entry name" value="PROTEIN MAINTENANCE OF MERISTEMS-LIKE"/>
    <property type="match status" value="1"/>
</dbReference>
<comment type="caution">
    <text evidence="2">The sequence shown here is derived from an EMBL/GenBank/DDBJ whole genome shotgun (WGS) entry which is preliminary data.</text>
</comment>
<protein>
    <recommendedName>
        <fullName evidence="1">Aminotransferase-like plant mobile domain-containing protein</fullName>
    </recommendedName>
</protein>
<dbReference type="Proteomes" id="UP000289738">
    <property type="component" value="Chromosome A07"/>
</dbReference>
<dbReference type="PANTHER" id="PTHR46033">
    <property type="entry name" value="PROTEIN MAIN-LIKE 2"/>
    <property type="match status" value="1"/>
</dbReference>
<accession>A0A445CE88</accession>
<reference evidence="2 3" key="1">
    <citation type="submission" date="2019-01" db="EMBL/GenBank/DDBJ databases">
        <title>Sequencing of cultivated peanut Arachis hypogaea provides insights into genome evolution and oil improvement.</title>
        <authorList>
            <person name="Chen X."/>
        </authorList>
    </citation>
    <scope>NUCLEOTIDE SEQUENCE [LARGE SCALE GENOMIC DNA]</scope>
    <source>
        <strain evidence="3">cv. Fuhuasheng</strain>
        <tissue evidence="2">Leaves</tissue>
    </source>
</reference>
<keyword evidence="3" id="KW-1185">Reference proteome</keyword>
<dbReference type="Pfam" id="PF10536">
    <property type="entry name" value="PMD"/>
    <property type="match status" value="1"/>
</dbReference>
<evidence type="ECO:0000259" key="1">
    <source>
        <dbReference type="Pfam" id="PF10536"/>
    </source>
</evidence>
<feature type="domain" description="Aminotransferase-like plant mobile" evidence="1">
    <location>
        <begin position="1"/>
        <end position="103"/>
    </location>
</feature>
<dbReference type="AlphaFoldDB" id="A0A445CE88"/>
<evidence type="ECO:0000313" key="3">
    <source>
        <dbReference type="Proteomes" id="UP000289738"/>
    </source>
</evidence>
<proteinExistence type="predicted"/>
<gene>
    <name evidence="2" type="ORF">Ahy_A07g035626</name>
</gene>
<dbReference type="GO" id="GO:0010073">
    <property type="term" value="P:meristem maintenance"/>
    <property type="evidence" value="ECO:0007669"/>
    <property type="project" value="InterPro"/>
</dbReference>
<evidence type="ECO:0000313" key="2">
    <source>
        <dbReference type="EMBL" id="RYR49257.1"/>
    </source>
</evidence>